<dbReference type="SMART" id="SM01126">
    <property type="entry name" value="DDE_Tnp_IS1595"/>
    <property type="match status" value="1"/>
</dbReference>
<sequence>MGSNDSDWCNYKQLVLSLHNDEECVRFLQEKGILHTNRVCKGGRDMKLRFRKNGNIYWICQFVECIQYVGVRKDTWIYPSRLPLIDIILFIYGWCYEWTSIKWCERELNISRKAVVDWNNYLREVCSLKLLHSSKKIGGDNTTVEIYESLFNPRKYNLGKTQSQQWVIGGICRETKEVFLHLIPDRKKETVLPIVEECVLPGTKIYTDEHKAYEEIYKLGYDHHTVNHSQNFVDPTIGAHTQIERWWRSSKERTKGQCRTRRDMLDSYMTEYLWRQSLHGKEPFAEILKDIATFYPPK</sequence>
<dbReference type="AlphaFoldDB" id="A0A8K0K0F4"/>
<organism evidence="2 3">
    <name type="scientific">Ladona fulva</name>
    <name type="common">Scarce chaser dragonfly</name>
    <name type="synonym">Libellula fulva</name>
    <dbReference type="NCBI Taxonomy" id="123851"/>
    <lineage>
        <taxon>Eukaryota</taxon>
        <taxon>Metazoa</taxon>
        <taxon>Ecdysozoa</taxon>
        <taxon>Arthropoda</taxon>
        <taxon>Hexapoda</taxon>
        <taxon>Insecta</taxon>
        <taxon>Pterygota</taxon>
        <taxon>Palaeoptera</taxon>
        <taxon>Odonata</taxon>
        <taxon>Epiprocta</taxon>
        <taxon>Anisoptera</taxon>
        <taxon>Libelluloidea</taxon>
        <taxon>Libellulidae</taxon>
        <taxon>Ladona</taxon>
    </lineage>
</organism>
<accession>A0A8K0K0F4</accession>
<dbReference type="PANTHER" id="PTHR47163">
    <property type="entry name" value="DDE_TNP_IS1595 DOMAIN-CONTAINING PROTEIN"/>
    <property type="match status" value="1"/>
</dbReference>
<dbReference type="PANTHER" id="PTHR47163:SF2">
    <property type="entry name" value="SI:DKEY-17M8.2"/>
    <property type="match status" value="1"/>
</dbReference>
<keyword evidence="3" id="KW-1185">Reference proteome</keyword>
<evidence type="ECO:0000313" key="2">
    <source>
        <dbReference type="EMBL" id="KAG8225075.1"/>
    </source>
</evidence>
<dbReference type="Proteomes" id="UP000792457">
    <property type="component" value="Unassembled WGS sequence"/>
</dbReference>
<evidence type="ECO:0000313" key="3">
    <source>
        <dbReference type="Proteomes" id="UP000792457"/>
    </source>
</evidence>
<gene>
    <name evidence="2" type="ORF">J437_LFUL000054</name>
</gene>
<name>A0A8K0K0F4_LADFU</name>
<dbReference type="InterPro" id="IPR024445">
    <property type="entry name" value="Tnp_ISXO2-like"/>
</dbReference>
<reference evidence="2" key="2">
    <citation type="submission" date="2017-10" db="EMBL/GenBank/DDBJ databases">
        <title>Ladona fulva Genome sequencing and assembly.</title>
        <authorList>
            <person name="Murali S."/>
            <person name="Richards S."/>
            <person name="Bandaranaike D."/>
            <person name="Bellair M."/>
            <person name="Blankenburg K."/>
            <person name="Chao H."/>
            <person name="Dinh H."/>
            <person name="Doddapaneni H."/>
            <person name="Dugan-Rocha S."/>
            <person name="Elkadiri S."/>
            <person name="Gnanaolivu R."/>
            <person name="Hernandez B."/>
            <person name="Skinner E."/>
            <person name="Javaid M."/>
            <person name="Lee S."/>
            <person name="Li M."/>
            <person name="Ming W."/>
            <person name="Munidasa M."/>
            <person name="Muniz J."/>
            <person name="Nguyen L."/>
            <person name="Hughes D."/>
            <person name="Osuji N."/>
            <person name="Pu L.-L."/>
            <person name="Puazo M."/>
            <person name="Qu C."/>
            <person name="Quiroz J."/>
            <person name="Raj R."/>
            <person name="Weissenberger G."/>
            <person name="Xin Y."/>
            <person name="Zou X."/>
            <person name="Han Y."/>
            <person name="Worley K."/>
            <person name="Muzny D."/>
            <person name="Gibbs R."/>
        </authorList>
    </citation>
    <scope>NUCLEOTIDE SEQUENCE</scope>
    <source>
        <strain evidence="2">Sampled in the wild</strain>
    </source>
</reference>
<evidence type="ECO:0000259" key="1">
    <source>
        <dbReference type="SMART" id="SM01126"/>
    </source>
</evidence>
<proteinExistence type="predicted"/>
<reference evidence="2" key="1">
    <citation type="submission" date="2013-04" db="EMBL/GenBank/DDBJ databases">
        <authorList>
            <person name="Qu J."/>
            <person name="Murali S.C."/>
            <person name="Bandaranaike D."/>
            <person name="Bellair M."/>
            <person name="Blankenburg K."/>
            <person name="Chao H."/>
            <person name="Dinh H."/>
            <person name="Doddapaneni H."/>
            <person name="Downs B."/>
            <person name="Dugan-Rocha S."/>
            <person name="Elkadiri S."/>
            <person name="Gnanaolivu R.D."/>
            <person name="Hernandez B."/>
            <person name="Javaid M."/>
            <person name="Jayaseelan J.C."/>
            <person name="Lee S."/>
            <person name="Li M."/>
            <person name="Ming W."/>
            <person name="Munidasa M."/>
            <person name="Muniz J."/>
            <person name="Nguyen L."/>
            <person name="Ongeri F."/>
            <person name="Osuji N."/>
            <person name="Pu L.-L."/>
            <person name="Puazo M."/>
            <person name="Qu C."/>
            <person name="Quiroz J."/>
            <person name="Raj R."/>
            <person name="Weissenberger G."/>
            <person name="Xin Y."/>
            <person name="Zou X."/>
            <person name="Han Y."/>
            <person name="Richards S."/>
            <person name="Worley K."/>
            <person name="Muzny D."/>
            <person name="Gibbs R."/>
        </authorList>
    </citation>
    <scope>NUCLEOTIDE SEQUENCE</scope>
    <source>
        <strain evidence="2">Sampled in the wild</strain>
    </source>
</reference>
<dbReference type="InterPro" id="IPR053164">
    <property type="entry name" value="IS1016-like_transposase"/>
</dbReference>
<dbReference type="Pfam" id="PF12762">
    <property type="entry name" value="DDE_Tnp_IS1595"/>
    <property type="match status" value="1"/>
</dbReference>
<dbReference type="OrthoDB" id="6579350at2759"/>
<dbReference type="EMBL" id="KZ308222">
    <property type="protein sequence ID" value="KAG8225075.1"/>
    <property type="molecule type" value="Genomic_DNA"/>
</dbReference>
<feature type="domain" description="ISXO2-like transposase" evidence="1">
    <location>
        <begin position="136"/>
        <end position="277"/>
    </location>
</feature>
<comment type="caution">
    <text evidence="2">The sequence shown here is derived from an EMBL/GenBank/DDBJ whole genome shotgun (WGS) entry which is preliminary data.</text>
</comment>
<protein>
    <recommendedName>
        <fullName evidence="1">ISXO2-like transposase domain-containing protein</fullName>
    </recommendedName>
</protein>